<dbReference type="PRINTS" id="PR00987">
    <property type="entry name" value="TRNASYNTHGLU"/>
</dbReference>
<keyword evidence="4" id="KW-0862">Zinc</keyword>
<dbReference type="PROSITE" id="PS00178">
    <property type="entry name" value="AA_TRNA_LIGASE_I"/>
    <property type="match status" value="1"/>
</dbReference>
<comment type="similarity">
    <text evidence="7">Belongs to the class-I aminoacyl-tRNA synthetase family.</text>
</comment>
<dbReference type="InterPro" id="IPR000924">
    <property type="entry name" value="Glu/Gln-tRNA-synth"/>
</dbReference>
<feature type="region of interest" description="Disordered" evidence="8">
    <location>
        <begin position="202"/>
        <end position="224"/>
    </location>
</feature>
<reference evidence="10 11" key="1">
    <citation type="submission" date="2023-10" db="EMBL/GenBank/DDBJ databases">
        <title>complete genome sequence of Corynebacterium pseudokroppenstedtii P15-C1.</title>
        <authorList>
            <person name="Bruggemann H."/>
            <person name="Poehlein A."/>
        </authorList>
    </citation>
    <scope>NUCLEOTIDE SEQUENCE [LARGE SCALE GENOMIC DNA]</scope>
    <source>
        <strain evidence="10 11">P15_C1</strain>
    </source>
</reference>
<evidence type="ECO:0000313" key="11">
    <source>
        <dbReference type="Proteomes" id="UP001174314"/>
    </source>
</evidence>
<dbReference type="Proteomes" id="UP001174314">
    <property type="component" value="Chromosome"/>
</dbReference>
<evidence type="ECO:0000256" key="6">
    <source>
        <dbReference type="ARBA" id="ARBA00023146"/>
    </source>
</evidence>
<dbReference type="KEGG" id="cpsk:Q0N40_00865"/>
<keyword evidence="2" id="KW-0479">Metal-binding</keyword>
<evidence type="ECO:0000256" key="3">
    <source>
        <dbReference type="ARBA" id="ARBA00022741"/>
    </source>
</evidence>
<dbReference type="InterPro" id="IPR014729">
    <property type="entry name" value="Rossmann-like_a/b/a_fold"/>
</dbReference>
<feature type="region of interest" description="Disordered" evidence="8">
    <location>
        <begin position="1"/>
        <end position="29"/>
    </location>
</feature>
<keyword evidence="1 7" id="KW-0436">Ligase</keyword>
<dbReference type="EMBL" id="CP137757">
    <property type="protein sequence ID" value="WPF25954.1"/>
    <property type="molecule type" value="Genomic_DNA"/>
</dbReference>
<evidence type="ECO:0000256" key="1">
    <source>
        <dbReference type="ARBA" id="ARBA00022598"/>
    </source>
</evidence>
<dbReference type="InterPro" id="IPR049940">
    <property type="entry name" value="GluQ/Sye"/>
</dbReference>
<keyword evidence="3 7" id="KW-0547">Nucleotide-binding</keyword>
<feature type="domain" description="Glutamyl/glutaminyl-tRNA synthetase class Ib catalytic" evidence="9">
    <location>
        <begin position="25"/>
        <end position="183"/>
    </location>
</feature>
<feature type="compositionally biased region" description="Low complexity" evidence="8">
    <location>
        <begin position="203"/>
        <end position="221"/>
    </location>
</feature>
<dbReference type="PANTHER" id="PTHR43311">
    <property type="entry name" value="GLUTAMATE--TRNA LIGASE"/>
    <property type="match status" value="1"/>
</dbReference>
<evidence type="ECO:0000259" key="9">
    <source>
        <dbReference type="Pfam" id="PF00749"/>
    </source>
</evidence>
<evidence type="ECO:0000256" key="2">
    <source>
        <dbReference type="ARBA" id="ARBA00022723"/>
    </source>
</evidence>
<organism evidence="10 11">
    <name type="scientific">Corynebacterium pseudokroppenstedtii</name>
    <dbReference type="NCBI Taxonomy" id="2804917"/>
    <lineage>
        <taxon>Bacteria</taxon>
        <taxon>Bacillati</taxon>
        <taxon>Actinomycetota</taxon>
        <taxon>Actinomycetes</taxon>
        <taxon>Mycobacteriales</taxon>
        <taxon>Corynebacteriaceae</taxon>
        <taxon>Corynebacterium</taxon>
    </lineage>
</organism>
<dbReference type="GO" id="GO:0004818">
    <property type="term" value="F:glutamate-tRNA ligase activity"/>
    <property type="evidence" value="ECO:0007669"/>
    <property type="project" value="TreeGrafter"/>
</dbReference>
<dbReference type="GO" id="GO:0005829">
    <property type="term" value="C:cytosol"/>
    <property type="evidence" value="ECO:0007669"/>
    <property type="project" value="TreeGrafter"/>
</dbReference>
<keyword evidence="5 7" id="KW-0067">ATP-binding</keyword>
<evidence type="ECO:0000256" key="8">
    <source>
        <dbReference type="SAM" id="MobiDB-lite"/>
    </source>
</evidence>
<dbReference type="Pfam" id="PF00749">
    <property type="entry name" value="tRNA-synt_1c"/>
    <property type="match status" value="1"/>
</dbReference>
<keyword evidence="6 7" id="KW-0030">Aminoacyl-tRNA synthetase</keyword>
<dbReference type="InterPro" id="IPR001412">
    <property type="entry name" value="aa-tRNA-synth_I_CS"/>
</dbReference>
<dbReference type="GO" id="GO:0006424">
    <property type="term" value="P:glutamyl-tRNA aminoacylation"/>
    <property type="evidence" value="ECO:0007669"/>
    <property type="project" value="TreeGrafter"/>
</dbReference>
<evidence type="ECO:0000256" key="7">
    <source>
        <dbReference type="RuleBase" id="RU363037"/>
    </source>
</evidence>
<keyword evidence="11" id="KW-1185">Reference proteome</keyword>
<evidence type="ECO:0000256" key="4">
    <source>
        <dbReference type="ARBA" id="ARBA00022833"/>
    </source>
</evidence>
<dbReference type="RefSeq" id="WP_221924269.1">
    <property type="nucleotide sequence ID" value="NZ_CP137757.1"/>
</dbReference>
<dbReference type="Gene3D" id="3.40.50.620">
    <property type="entry name" value="HUPs"/>
    <property type="match status" value="2"/>
</dbReference>
<name>A0AAU0Q249_9CORY</name>
<dbReference type="SUPFAM" id="SSF52374">
    <property type="entry name" value="Nucleotidylyl transferase"/>
    <property type="match status" value="1"/>
</dbReference>
<gene>
    <name evidence="10" type="ORF">Q0N40_00865</name>
</gene>
<protein>
    <submittedName>
        <fullName evidence="10">Glutamate--tRNA ligase family protein</fullName>
    </submittedName>
</protein>
<dbReference type="GO" id="GO:0005524">
    <property type="term" value="F:ATP binding"/>
    <property type="evidence" value="ECO:0007669"/>
    <property type="project" value="UniProtKB-KW"/>
</dbReference>
<accession>A0AAU0Q249</accession>
<dbReference type="InterPro" id="IPR020058">
    <property type="entry name" value="Glu/Gln-tRNA-synth_Ib_cat-dom"/>
</dbReference>
<evidence type="ECO:0000256" key="5">
    <source>
        <dbReference type="ARBA" id="ARBA00022840"/>
    </source>
</evidence>
<proteinExistence type="inferred from homology"/>
<dbReference type="PANTHER" id="PTHR43311:SF1">
    <property type="entry name" value="GLUTAMYL-Q TRNA(ASP) SYNTHETASE"/>
    <property type="match status" value="1"/>
</dbReference>
<keyword evidence="7" id="KW-0648">Protein biosynthesis</keyword>
<sequence length="383" mass="42328">MARENTQAPGVGSTPEAHSTPGAGRFAPSPSGDFHLGNLRTYTLAWLFARSTGRRMLYRIEDIDQQRSHDSAALDQMEDLASFGMDWDGEPIKQSDRFPLYDDALHWLAEHGWVYECYCSRKDIREASRAPHVAPGMYPGTCRNLTDEQRHEQRAKLAEQGRKPAIRFNAHAAYEAVADNDPTANGSHTTPGLWTIHEDFATSGQQSESAPPSESTPSSVPNTYSGPVDDIVLHRGDGNWAYNLAVVVDDLTMGVDQITRGDDLLSSAPAQNFLATALHPWATHASATTSATPAVHPTRWRYNHVPLVVTKQEMKGHENTNRQLKRLAKRDGAVTVRELGHDTAWAWVAQSLGHSEYASAPELLQVIDLEAMSHEPVVWTPPQ</sequence>
<dbReference type="AlphaFoldDB" id="A0AAU0Q249"/>
<evidence type="ECO:0000313" key="10">
    <source>
        <dbReference type="EMBL" id="WPF25954.1"/>
    </source>
</evidence>